<reference evidence="4 5" key="1">
    <citation type="journal article" date="2016" name="Proc. Natl. Acad. Sci. U.S.A.">
        <title>Comparative genomics of biotechnologically important yeasts.</title>
        <authorList>
            <person name="Riley R."/>
            <person name="Haridas S."/>
            <person name="Wolfe K.H."/>
            <person name="Lopes M.R."/>
            <person name="Hittinger C.T."/>
            <person name="Goeker M."/>
            <person name="Salamov A.A."/>
            <person name="Wisecaver J.H."/>
            <person name="Long T.M."/>
            <person name="Calvey C.H."/>
            <person name="Aerts A.L."/>
            <person name="Barry K.W."/>
            <person name="Choi C."/>
            <person name="Clum A."/>
            <person name="Coughlan A.Y."/>
            <person name="Deshpande S."/>
            <person name="Douglass A.P."/>
            <person name="Hanson S.J."/>
            <person name="Klenk H.-P."/>
            <person name="LaButti K.M."/>
            <person name="Lapidus A."/>
            <person name="Lindquist E.A."/>
            <person name="Lipzen A.M."/>
            <person name="Meier-Kolthoff J.P."/>
            <person name="Ohm R.A."/>
            <person name="Otillar R.P."/>
            <person name="Pangilinan J.L."/>
            <person name="Peng Y."/>
            <person name="Rokas A."/>
            <person name="Rosa C.A."/>
            <person name="Scheuner C."/>
            <person name="Sibirny A.A."/>
            <person name="Slot J.C."/>
            <person name="Stielow J.B."/>
            <person name="Sun H."/>
            <person name="Kurtzman C.P."/>
            <person name="Blackwell M."/>
            <person name="Grigoriev I.V."/>
            <person name="Jeffries T.W."/>
        </authorList>
    </citation>
    <scope>NUCLEOTIDE SEQUENCE [LARGE SCALE GENOMIC DNA]</scope>
    <source>
        <strain evidence="4 5">NRRL Y-11557</strain>
    </source>
</reference>
<protein>
    <recommendedName>
        <fullName evidence="3">LAA1-like C-terminal TPR repeats domain-containing protein</fullName>
    </recommendedName>
</protein>
<feature type="region of interest" description="Disordered" evidence="2">
    <location>
        <begin position="1266"/>
        <end position="1287"/>
    </location>
</feature>
<dbReference type="PANTHER" id="PTHR21663">
    <property type="entry name" value="HYPOTHETICAL HEAT DOMAIN-CONTAINING"/>
    <property type="match status" value="1"/>
</dbReference>
<dbReference type="GO" id="GO:0005829">
    <property type="term" value="C:cytosol"/>
    <property type="evidence" value="ECO:0007669"/>
    <property type="project" value="GOC"/>
</dbReference>
<dbReference type="InterPro" id="IPR016024">
    <property type="entry name" value="ARM-type_fold"/>
</dbReference>
<dbReference type="Pfam" id="PF25808">
    <property type="entry name" value="TPR_LAA1_C"/>
    <property type="match status" value="1"/>
</dbReference>
<evidence type="ECO:0000259" key="3">
    <source>
        <dbReference type="Pfam" id="PF25808"/>
    </source>
</evidence>
<dbReference type="InterPro" id="IPR011989">
    <property type="entry name" value="ARM-like"/>
</dbReference>
<dbReference type="GO" id="GO:0005794">
    <property type="term" value="C:Golgi apparatus"/>
    <property type="evidence" value="ECO:0007669"/>
    <property type="project" value="TreeGrafter"/>
</dbReference>
<dbReference type="STRING" id="675824.A0A1E3QGX2"/>
<proteinExistence type="inferred from homology"/>
<sequence>MAHVSGPVSQFTPTLPDELDIAKLNSLTADKQHVYLFTWLSDLFKYLELLDEDGSTSHQMFVKNELGKFISVSSSVLTRPIRTLVGRCYKEIYSKNDRKTLFDVVNELLIALNTGKPDKNIDSKFFLVHVIGDIFSVAGDSIMAMAAHGILSFMRVLKYSSSAAGYRTTIFRSLAQIFSMTGSFVDENLARDVWKQARNGTSDKSSLVRAAALDCLREIFKNSSYFNNHSDSENLKSIVMKAFDSPQICVRKAAAVCWASSLSVASTTTTTVVEVAPKKSKKPPPPNPDEEGPSPPPQPTRKVVEHVTYTFEETLEQLSGAYTKPGVSARVRAGVAETYTEFLYLCGTAEIESQYLAIVKSMLDNILSSPNIVNHRFKILTTRRHIQFLLNDVIGQQFLGENGRLTAVKILVNEFLKNYPVVMKGQYEPSKYALAGAVGALRYLIEALGSAIVSMQTSIRDALLLVLQHPNYTVQIATCSCIRAFVLYVPSQLVHMTTTMMNNLNRELAVLKGRRSSADVAGRCVGYATALSITIGITNLRPQYASLDLTSRIFSLATSLLKGSGESDVLVSTTQIQVAWTLISGLMSLGPNFVKLHLSQLLLLWKSALPKPLSKDSVVEKNSLEYSFLLHVRECALSSILAFLQFNARLLTSDVSKRLVVMLQNTSTFLNLILAKKVVEDPTMRLSSSLHLVDYEMMVRRRVFQCYITLIDTQHGEGLQADILTSAVSLFADPDNYTSPLSTTIASSAGSYESVWEVADNYAYGVCSVIRGFSTAKFGFEKKQGEDEEDRSWLSTDSFTSRVELMLHEPTLGALEHDYIYLLNQLEIKSGLVPWQSYPKSSATAVIDYAIELFILLLPLQTEKIQESILEQVASFLNSSSLQKDPGRKAAVTANVAVALSGTLKLITGDKRNHRHRLSDESVLKIIMEMLRSIAVKEDAYVRIIAADAIGRLSAIGGHQFTGVQVKHTVDEIVKNRDPNARAGLALTLGSIHSHVGGMAAGFHLKTIASILMSLSNDPHPTVHFWAMKALSTTMESAGLTYASYAPSTIGMLCTLYLSETHNEECMSILSSNLEVEYSTVRVLTHCIDALIGVLGPDLQDHPKNRELISLLIQEIANEDDPFAVVEAIKCYQHALLFAPQYFDTRGFCQKIAKYINSPVKDLRDAAIDGYYQLARNDVNSVFSYAGRALEGHIWLAYDTTPWHEGLKSIISTWLAQTGVTEARLWVARCQAVLVKLVARKRMRSAKSHSQDITPDPDLGDEEVASFAASEDEPGGKIGDSNAKMEGGEPLKWQTRVFALNCLKEMLGMNKEVPGNLIARIGDIIRAAFSASTSSVLEMRIIGVQLLDDILQTFGKTPDPDFPDSALLEQYQAQIASALTLAFSSDSSPELASEAINVCADFIANGVVRDVSRMGRILKLLTNALDSCITEGDELTLGDLKVISSNAQVMLKLAILSAWAELQVAGIEQDYLLDVTMPLVKSLAPLWSSALKEFAQLRFEPDLGPGSGTMTLSGPVDNTYSSGSKDSVLQFYEQSWLKLVEAIASLIDQKPDLVIAALDDRNGTVIKGNHNETNDEPTAFFFVLFGVCFEALVKAPGGDIMASRDDMPVILNALKKILLPSICGNSLYQAAVFTEMIDLFDRIILTEGYHCQEPLIEIIKNLCINHPASNLAFDTDINGNEIVTDGLNQMFELLRGVILILTQIYPAVADLPTNPKPITAEVITTTKQAMDAFRDMMESFPLSMRLDLYAIYLHIFNCLLDTPACQAAVIPALLPNLKSVLRNVVKSCTESDSESYGQILQGLRSFFALLIATLDQTSHAQYKDAVALRKNCLLCLVVVIGSCEQIMSTNDSLIEDCSTAIIESFNNPEVASVASQCAKSLLITSSRGSFTQMLGRKLLPQLVALATSELLLNDEGEDMPKLVCDILVAFIKSLDGERVAPAMAVCIPVILYSIKDDEPETLSIQRRQLIEIAGVDTVSFKSVVAQISPAQRLQLERLMRSQVAIDPSIDGEDYVHSTPSIQLKTNFAF</sequence>
<feature type="compositionally biased region" description="Pro residues" evidence="2">
    <location>
        <begin position="283"/>
        <end position="299"/>
    </location>
</feature>
<gene>
    <name evidence="4" type="ORF">LIPSTDRAFT_67231</name>
</gene>
<feature type="region of interest" description="Disordered" evidence="2">
    <location>
        <begin position="274"/>
        <end position="301"/>
    </location>
</feature>
<dbReference type="Pfam" id="PF20210">
    <property type="entry name" value="Laa1_Sip1_HTR5"/>
    <property type="match status" value="1"/>
</dbReference>
<dbReference type="EMBL" id="KV454289">
    <property type="protein sequence ID" value="ODQ76342.1"/>
    <property type="molecule type" value="Genomic_DNA"/>
</dbReference>
<dbReference type="Proteomes" id="UP000094385">
    <property type="component" value="Unassembled WGS sequence"/>
</dbReference>
<dbReference type="GO" id="GO:0008104">
    <property type="term" value="P:intracellular protein localization"/>
    <property type="evidence" value="ECO:0007669"/>
    <property type="project" value="TreeGrafter"/>
</dbReference>
<dbReference type="GO" id="GO:0030139">
    <property type="term" value="C:endocytic vesicle"/>
    <property type="evidence" value="ECO:0007669"/>
    <property type="project" value="TreeGrafter"/>
</dbReference>
<dbReference type="SUPFAM" id="SSF48371">
    <property type="entry name" value="ARM repeat"/>
    <property type="match status" value="2"/>
</dbReference>
<organism evidence="4 5">
    <name type="scientific">Lipomyces starkeyi NRRL Y-11557</name>
    <dbReference type="NCBI Taxonomy" id="675824"/>
    <lineage>
        <taxon>Eukaryota</taxon>
        <taxon>Fungi</taxon>
        <taxon>Dikarya</taxon>
        <taxon>Ascomycota</taxon>
        <taxon>Saccharomycotina</taxon>
        <taxon>Lipomycetes</taxon>
        <taxon>Lipomycetales</taxon>
        <taxon>Lipomycetaceae</taxon>
        <taxon>Lipomyces</taxon>
    </lineage>
</organism>
<dbReference type="Gene3D" id="1.25.10.10">
    <property type="entry name" value="Leucine-rich Repeat Variant"/>
    <property type="match status" value="3"/>
</dbReference>
<evidence type="ECO:0000256" key="2">
    <source>
        <dbReference type="SAM" id="MobiDB-lite"/>
    </source>
</evidence>
<accession>A0A1E3QGX2</accession>
<dbReference type="GO" id="GO:0006897">
    <property type="term" value="P:endocytosis"/>
    <property type="evidence" value="ECO:0007669"/>
    <property type="project" value="TreeGrafter"/>
</dbReference>
<evidence type="ECO:0000313" key="5">
    <source>
        <dbReference type="Proteomes" id="UP000094385"/>
    </source>
</evidence>
<feature type="domain" description="LAA1-like C-terminal TPR repeats" evidence="3">
    <location>
        <begin position="1850"/>
        <end position="2004"/>
    </location>
</feature>
<dbReference type="Pfam" id="PF25468">
    <property type="entry name" value="HEAT_HEATR5A"/>
    <property type="match status" value="1"/>
</dbReference>
<dbReference type="InterPro" id="IPR040108">
    <property type="entry name" value="Laa1/Sip1/HEATR5"/>
</dbReference>
<name>A0A1E3QGX2_LIPST</name>
<dbReference type="InterPro" id="IPR046837">
    <property type="entry name" value="Laa1/Sip1/HEATR5-like_HEAT"/>
</dbReference>
<comment type="similarity">
    <text evidence="1">Belongs to the HEATR5 family.</text>
</comment>
<dbReference type="GO" id="GO:0016020">
    <property type="term" value="C:membrane"/>
    <property type="evidence" value="ECO:0007669"/>
    <property type="project" value="TreeGrafter"/>
</dbReference>
<evidence type="ECO:0000313" key="4">
    <source>
        <dbReference type="EMBL" id="ODQ76342.1"/>
    </source>
</evidence>
<dbReference type="PANTHER" id="PTHR21663:SF0">
    <property type="entry name" value="HEAT REPEAT-CONTAINING PROTEIN 5B"/>
    <property type="match status" value="1"/>
</dbReference>
<evidence type="ECO:0000256" key="1">
    <source>
        <dbReference type="ARBA" id="ARBA00008304"/>
    </source>
</evidence>
<keyword evidence="5" id="KW-1185">Reference proteome</keyword>
<dbReference type="InterPro" id="IPR057981">
    <property type="entry name" value="TPR_LAA1-like_C"/>
</dbReference>
<dbReference type="OrthoDB" id="192608at2759"/>
<dbReference type="GO" id="GO:0042147">
    <property type="term" value="P:retrograde transport, endosome to Golgi"/>
    <property type="evidence" value="ECO:0007669"/>
    <property type="project" value="TreeGrafter"/>
</dbReference>